<comment type="similarity">
    <text evidence="1">Belongs to the leucine-binding protein family.</text>
</comment>
<dbReference type="Gene3D" id="3.40.50.2300">
    <property type="match status" value="2"/>
</dbReference>
<feature type="chain" id="PRO_5026833540" evidence="4">
    <location>
        <begin position="32"/>
        <end position="407"/>
    </location>
</feature>
<dbReference type="PANTHER" id="PTHR30483">
    <property type="entry name" value="LEUCINE-SPECIFIC-BINDING PROTEIN"/>
    <property type="match status" value="1"/>
</dbReference>
<keyword evidence="3" id="KW-0029">Amino-acid transport</keyword>
<evidence type="ECO:0000256" key="3">
    <source>
        <dbReference type="ARBA" id="ARBA00022970"/>
    </source>
</evidence>
<dbReference type="RefSeq" id="WP_163073514.1">
    <property type="nucleotide sequence ID" value="NZ_CP048630.1"/>
</dbReference>
<organism evidence="6 7">
    <name type="scientific">Ancylobacter pratisalsi</name>
    <dbReference type="NCBI Taxonomy" id="1745854"/>
    <lineage>
        <taxon>Bacteria</taxon>
        <taxon>Pseudomonadati</taxon>
        <taxon>Pseudomonadota</taxon>
        <taxon>Alphaproteobacteria</taxon>
        <taxon>Hyphomicrobiales</taxon>
        <taxon>Xanthobacteraceae</taxon>
        <taxon>Ancylobacter</taxon>
    </lineage>
</organism>
<dbReference type="PANTHER" id="PTHR30483:SF37">
    <property type="entry name" value="ABC TRANSPORTER SUBSTRATE-BINDING PROTEIN"/>
    <property type="match status" value="1"/>
</dbReference>
<evidence type="ECO:0000256" key="2">
    <source>
        <dbReference type="ARBA" id="ARBA00022729"/>
    </source>
</evidence>
<keyword evidence="2 4" id="KW-0732">Signal</keyword>
<name>A0A6P1YIL4_9HYPH</name>
<feature type="domain" description="Leucine-binding protein" evidence="5">
    <location>
        <begin position="36"/>
        <end position="386"/>
    </location>
</feature>
<dbReference type="EMBL" id="CP048630">
    <property type="protein sequence ID" value="QIB32546.1"/>
    <property type="molecule type" value="Genomic_DNA"/>
</dbReference>
<dbReference type="Pfam" id="PF13458">
    <property type="entry name" value="Peripla_BP_6"/>
    <property type="match status" value="1"/>
</dbReference>
<keyword evidence="7" id="KW-1185">Reference proteome</keyword>
<dbReference type="AlphaFoldDB" id="A0A6P1YIL4"/>
<proteinExistence type="inferred from homology"/>
<dbReference type="CDD" id="cd06338">
    <property type="entry name" value="PBP1_ABC_ligand_binding-like"/>
    <property type="match status" value="1"/>
</dbReference>
<feature type="signal peptide" evidence="4">
    <location>
        <begin position="1"/>
        <end position="31"/>
    </location>
</feature>
<protein>
    <submittedName>
        <fullName evidence="6">Amino acid ABC transporter substrate-binding protein</fullName>
    </submittedName>
</protein>
<dbReference type="InterPro" id="IPR028081">
    <property type="entry name" value="Leu-bd"/>
</dbReference>
<evidence type="ECO:0000313" key="7">
    <source>
        <dbReference type="Proteomes" id="UP000464751"/>
    </source>
</evidence>
<keyword evidence="3" id="KW-0813">Transport</keyword>
<sequence length="407" mass="43733">MSKQGFLRSAQLALMASSLATGLLATVPARAQDAETIKIGAPLALTGGLADEGKKQDIVWKMWVEKVNDAGGLQVGDKKMKVELIEYDYQSEGQRAGQLAEKLINDDKVQFLFAPFGSGHTKIVAGVGERYQIPTIACVASSESVFDQSFKHLFGTLSPNGGMTTAMVKFFKEKFPETKTMAVLGRDDVFPKSMAEGIAKAAEAEGLTVAYKELYPVGTMDHAAALSSIKATNPDWIYVTGYTQDLILARKQMQDLGVTAPIVTMVTGPSYKEFTEGLGKLADGVTSSSWWHHATSYEGQGVWPTTAAFYEAFKAKTGGDPDYVHGSCAAAGEVIADAVKRTGSLDKAKVRDAIAATDIQTFYGPIKFGPNGMNLVRELPIIQVQDEDIKVLAPANIKNADMIAMPK</sequence>
<dbReference type="SUPFAM" id="SSF53822">
    <property type="entry name" value="Periplasmic binding protein-like I"/>
    <property type="match status" value="1"/>
</dbReference>
<dbReference type="KEGG" id="apra:G3A50_01640"/>
<dbReference type="InterPro" id="IPR051010">
    <property type="entry name" value="BCAA_transport"/>
</dbReference>
<evidence type="ECO:0000313" key="6">
    <source>
        <dbReference type="EMBL" id="QIB32546.1"/>
    </source>
</evidence>
<dbReference type="InterPro" id="IPR028082">
    <property type="entry name" value="Peripla_BP_I"/>
</dbReference>
<dbReference type="Proteomes" id="UP000464751">
    <property type="component" value="Chromosome"/>
</dbReference>
<reference evidence="6 7" key="1">
    <citation type="submission" date="2020-02" db="EMBL/GenBank/DDBJ databases">
        <authorList>
            <person name="Li G."/>
        </authorList>
    </citation>
    <scope>NUCLEOTIDE SEQUENCE [LARGE SCALE GENOMIC DNA]</scope>
    <source>
        <strain evidence="6 7">DSM 102029</strain>
    </source>
</reference>
<dbReference type="GO" id="GO:0006865">
    <property type="term" value="P:amino acid transport"/>
    <property type="evidence" value="ECO:0007669"/>
    <property type="project" value="UniProtKB-KW"/>
</dbReference>
<gene>
    <name evidence="6" type="ORF">G3A50_01640</name>
</gene>
<evidence type="ECO:0000259" key="5">
    <source>
        <dbReference type="Pfam" id="PF13458"/>
    </source>
</evidence>
<evidence type="ECO:0000256" key="4">
    <source>
        <dbReference type="SAM" id="SignalP"/>
    </source>
</evidence>
<evidence type="ECO:0000256" key="1">
    <source>
        <dbReference type="ARBA" id="ARBA00010062"/>
    </source>
</evidence>
<accession>A0A6P1YIL4</accession>